<dbReference type="InterPro" id="IPR001270">
    <property type="entry name" value="ClpA/B"/>
</dbReference>
<dbReference type="CDD" id="cd00009">
    <property type="entry name" value="AAA"/>
    <property type="match status" value="1"/>
</dbReference>
<gene>
    <name evidence="3" type="ORF">Rhe02_05090</name>
</gene>
<dbReference type="PANTHER" id="PTHR42759:SF1">
    <property type="entry name" value="MAGNESIUM-CHELATASE SUBUNIT CHLD"/>
    <property type="match status" value="1"/>
</dbReference>
<dbReference type="SUPFAM" id="SSF52540">
    <property type="entry name" value="P-loop containing nucleoside triphosphate hydrolases"/>
    <property type="match status" value="1"/>
</dbReference>
<dbReference type="PANTHER" id="PTHR42759">
    <property type="entry name" value="MOXR FAMILY PROTEIN"/>
    <property type="match status" value="1"/>
</dbReference>
<evidence type="ECO:0000259" key="2">
    <source>
        <dbReference type="SMART" id="SM00382"/>
    </source>
</evidence>
<dbReference type="AlphaFoldDB" id="A0A8J3VDG7"/>
<dbReference type="InterPro" id="IPR027417">
    <property type="entry name" value="P-loop_NTPase"/>
</dbReference>
<accession>A0A8J3VDG7</accession>
<reference evidence="3" key="1">
    <citation type="submission" date="2021-01" db="EMBL/GenBank/DDBJ databases">
        <title>Whole genome shotgun sequence of Rhizocola hellebori NBRC 109834.</title>
        <authorList>
            <person name="Komaki H."/>
            <person name="Tamura T."/>
        </authorList>
    </citation>
    <scope>NUCLEOTIDE SEQUENCE</scope>
    <source>
        <strain evidence="3">NBRC 109834</strain>
    </source>
</reference>
<proteinExistence type="inferred from homology"/>
<name>A0A8J3VDG7_9ACTN</name>
<dbReference type="InterPro" id="IPR011704">
    <property type="entry name" value="ATPase_dyneun-rel_AAA"/>
</dbReference>
<keyword evidence="3" id="KW-0547">Nucleotide-binding</keyword>
<keyword evidence="3" id="KW-0067">ATP-binding</keyword>
<protein>
    <submittedName>
        <fullName evidence="3">ATP-binding protein</fullName>
    </submittedName>
</protein>
<keyword evidence="4" id="KW-1185">Reference proteome</keyword>
<dbReference type="EMBL" id="BONY01000002">
    <property type="protein sequence ID" value="GIH02442.1"/>
    <property type="molecule type" value="Genomic_DNA"/>
</dbReference>
<comment type="similarity">
    <text evidence="1">Belongs to the CbbQ/NirQ/NorQ/GpvN family.</text>
</comment>
<dbReference type="GO" id="GO:0016887">
    <property type="term" value="F:ATP hydrolysis activity"/>
    <property type="evidence" value="ECO:0007669"/>
    <property type="project" value="InterPro"/>
</dbReference>
<dbReference type="InterPro" id="IPR003593">
    <property type="entry name" value="AAA+_ATPase"/>
</dbReference>
<dbReference type="SMART" id="SM00382">
    <property type="entry name" value="AAA"/>
    <property type="match status" value="1"/>
</dbReference>
<feature type="domain" description="AAA+ ATPase" evidence="2">
    <location>
        <begin position="45"/>
        <end position="203"/>
    </location>
</feature>
<dbReference type="Pfam" id="PF07728">
    <property type="entry name" value="AAA_5"/>
    <property type="match status" value="1"/>
</dbReference>
<dbReference type="RefSeq" id="WP_203906387.1">
    <property type="nucleotide sequence ID" value="NZ_BONY01000002.1"/>
</dbReference>
<evidence type="ECO:0000256" key="1">
    <source>
        <dbReference type="ARBA" id="ARBA00009417"/>
    </source>
</evidence>
<evidence type="ECO:0000313" key="4">
    <source>
        <dbReference type="Proteomes" id="UP000612899"/>
    </source>
</evidence>
<evidence type="ECO:0000313" key="3">
    <source>
        <dbReference type="EMBL" id="GIH02442.1"/>
    </source>
</evidence>
<comment type="caution">
    <text evidence="3">The sequence shown here is derived from an EMBL/GenBank/DDBJ whole genome shotgun (WGS) entry which is preliminary data.</text>
</comment>
<organism evidence="3 4">
    <name type="scientific">Rhizocola hellebori</name>
    <dbReference type="NCBI Taxonomy" id="1392758"/>
    <lineage>
        <taxon>Bacteria</taxon>
        <taxon>Bacillati</taxon>
        <taxon>Actinomycetota</taxon>
        <taxon>Actinomycetes</taxon>
        <taxon>Micromonosporales</taxon>
        <taxon>Micromonosporaceae</taxon>
        <taxon>Rhizocola</taxon>
    </lineage>
</organism>
<sequence length="283" mass="31198">MTYRKVFDPASEPARPTLGAFPGDDLVYVFDNERMVLAVNVALQTGRPLLVFGPPGSGKSTLGPNIARILGWNSRTEVITARTEPEDLLWRFDALRRLNDAQAGALKPEMDAYFSRGVLWEAFADPQGFVAIIDEIDKADPDVPNGLLKPLGTLSFETPWGQTVSASTGRSPLVVITTNDERQLSGPFLRRCITIRVGHPTTKHLLKVAECHLGEHYDRSLALRVAAELEQAGRDAPQRPSTAEFLDTLVACIKLEINADAAEWELLRDVALLKRRGSDDLSR</sequence>
<dbReference type="InterPro" id="IPR050764">
    <property type="entry name" value="CbbQ/NirQ/NorQ/GpvN"/>
</dbReference>
<dbReference type="GO" id="GO:0005524">
    <property type="term" value="F:ATP binding"/>
    <property type="evidence" value="ECO:0007669"/>
    <property type="project" value="UniProtKB-KW"/>
</dbReference>
<dbReference type="PRINTS" id="PR00300">
    <property type="entry name" value="CLPPROTEASEA"/>
</dbReference>
<dbReference type="Gene3D" id="3.40.50.300">
    <property type="entry name" value="P-loop containing nucleotide triphosphate hydrolases"/>
    <property type="match status" value="1"/>
</dbReference>
<dbReference type="Proteomes" id="UP000612899">
    <property type="component" value="Unassembled WGS sequence"/>
</dbReference>